<evidence type="ECO:0000313" key="4">
    <source>
        <dbReference type="Proteomes" id="UP000032702"/>
    </source>
</evidence>
<accession>Q093M8</accession>
<feature type="signal peptide" evidence="2">
    <location>
        <begin position="1"/>
        <end position="32"/>
    </location>
</feature>
<proteinExistence type="predicted"/>
<dbReference type="InterPro" id="IPR004155">
    <property type="entry name" value="PBS_lyase_HEAT"/>
</dbReference>
<dbReference type="EMBL" id="AAMD01000044">
    <property type="protein sequence ID" value="EAU66931.1"/>
    <property type="molecule type" value="Genomic_DNA"/>
</dbReference>
<dbReference type="AlphaFoldDB" id="Q093M8"/>
<feature type="chain" id="PRO_5004167281" description="HEAT repeat domain-containing protein" evidence="2">
    <location>
        <begin position="33"/>
        <end position="192"/>
    </location>
</feature>
<reference evidence="3 4" key="1">
    <citation type="submission" date="2006-04" db="EMBL/GenBank/DDBJ databases">
        <authorList>
            <person name="Nierman W.C."/>
        </authorList>
    </citation>
    <scope>NUCLEOTIDE SEQUENCE [LARGE SCALE GENOMIC DNA]</scope>
    <source>
        <strain evidence="3 4">DW4/3-1</strain>
    </source>
</reference>
<dbReference type="InterPro" id="IPR011989">
    <property type="entry name" value="ARM-like"/>
</dbReference>
<keyword evidence="2" id="KW-0732">Signal</keyword>
<name>Q093M8_STIAD</name>
<dbReference type="PATRIC" id="fig|378806.16.peg.6090"/>
<dbReference type="Gene3D" id="1.25.10.10">
    <property type="entry name" value="Leucine-rich Repeat Variant"/>
    <property type="match status" value="1"/>
</dbReference>
<organism evidence="3 4">
    <name type="scientific">Stigmatella aurantiaca (strain DW4/3-1)</name>
    <dbReference type="NCBI Taxonomy" id="378806"/>
    <lineage>
        <taxon>Bacteria</taxon>
        <taxon>Pseudomonadati</taxon>
        <taxon>Myxococcota</taxon>
        <taxon>Myxococcia</taxon>
        <taxon>Myxococcales</taxon>
        <taxon>Cystobacterineae</taxon>
        <taxon>Archangiaceae</taxon>
        <taxon>Stigmatella</taxon>
    </lineage>
</organism>
<dbReference type="SUPFAM" id="SSF48371">
    <property type="entry name" value="ARM repeat"/>
    <property type="match status" value="1"/>
</dbReference>
<comment type="caution">
    <text evidence="3">The sequence shown here is derived from an EMBL/GenBank/DDBJ whole genome shotgun (WGS) entry which is preliminary data.</text>
</comment>
<evidence type="ECO:0000256" key="1">
    <source>
        <dbReference type="SAM" id="MobiDB-lite"/>
    </source>
</evidence>
<evidence type="ECO:0000313" key="3">
    <source>
        <dbReference type="EMBL" id="EAU66931.1"/>
    </source>
</evidence>
<gene>
    <name evidence="3" type="ORF">STIAU_0070</name>
</gene>
<dbReference type="InterPro" id="IPR016024">
    <property type="entry name" value="ARM-type_fold"/>
</dbReference>
<sequence>MVVEPPGLLAFGPAMRHLLLASLLLPSLPAFAQATPPAPSSLQAPEETPPAASRGGAVSEDTALLRGLLWATEPTPEEIRAMAIEDLALLGDPRALNPLASLLWDPNPRVQASALRAVALFQHPRAEEILTLVVRHPRLPDALKIQALDGLLYQRTASARATVEAVSKDPRLPSALQSAALAVVARWDSPRK</sequence>
<evidence type="ECO:0000256" key="2">
    <source>
        <dbReference type="SAM" id="SignalP"/>
    </source>
</evidence>
<protein>
    <recommendedName>
        <fullName evidence="5">HEAT repeat domain-containing protein</fullName>
    </recommendedName>
</protein>
<evidence type="ECO:0008006" key="5">
    <source>
        <dbReference type="Google" id="ProtNLM"/>
    </source>
</evidence>
<feature type="region of interest" description="Disordered" evidence="1">
    <location>
        <begin position="35"/>
        <end position="57"/>
    </location>
</feature>
<dbReference type="SMART" id="SM00567">
    <property type="entry name" value="EZ_HEAT"/>
    <property type="match status" value="2"/>
</dbReference>
<dbReference type="Proteomes" id="UP000032702">
    <property type="component" value="Unassembled WGS sequence"/>
</dbReference>
<dbReference type="Pfam" id="PF13646">
    <property type="entry name" value="HEAT_2"/>
    <property type="match status" value="1"/>
</dbReference>